<reference evidence="1" key="1">
    <citation type="journal article" date="2020" name="Nature">
        <title>Giant virus diversity and host interactions through global metagenomics.</title>
        <authorList>
            <person name="Schulz F."/>
            <person name="Roux S."/>
            <person name="Paez-Espino D."/>
            <person name="Jungbluth S."/>
            <person name="Walsh D.A."/>
            <person name="Denef V.J."/>
            <person name="McMahon K.D."/>
            <person name="Konstantinidis K.T."/>
            <person name="Eloe-Fadrosh E.A."/>
            <person name="Kyrpides N.C."/>
            <person name="Woyke T."/>
        </authorList>
    </citation>
    <scope>NUCLEOTIDE SEQUENCE</scope>
    <source>
        <strain evidence="1">GVMAG-S-1004661-13</strain>
    </source>
</reference>
<dbReference type="EMBL" id="MN740547">
    <property type="protein sequence ID" value="QHS77415.1"/>
    <property type="molecule type" value="Genomic_DNA"/>
</dbReference>
<organism evidence="1">
    <name type="scientific">viral metagenome</name>
    <dbReference type="NCBI Taxonomy" id="1070528"/>
    <lineage>
        <taxon>unclassified sequences</taxon>
        <taxon>metagenomes</taxon>
        <taxon>organismal metagenomes</taxon>
    </lineage>
</organism>
<proteinExistence type="predicted"/>
<protein>
    <submittedName>
        <fullName evidence="1">Uncharacterized protein</fullName>
    </submittedName>
</protein>
<accession>A0A6C0ADE0</accession>
<sequence>MKRLPNNFSSVLDKIGKIKNLGKESSYKEVNKNYNKIDKKFKESECYVPDIEKTLAKYKQDDKRVDALRILKDSRNEELYKLATKSSKLTKLAKKIVKDYSPNFESKISETKVVSILKKLLQKRCRGWTGPWTILELNNNGTIKNIELFDSNDKTYVFRELCKRYKKK</sequence>
<dbReference type="AlphaFoldDB" id="A0A6C0ADE0"/>
<name>A0A6C0ADE0_9ZZZZ</name>
<evidence type="ECO:0000313" key="1">
    <source>
        <dbReference type="EMBL" id="QHS77415.1"/>
    </source>
</evidence>